<protein>
    <submittedName>
        <fullName evidence="10">Regulator of drug sensitivity 2</fullName>
    </submittedName>
</protein>
<evidence type="ECO:0000256" key="4">
    <source>
        <dbReference type="ARBA" id="ARBA00023015"/>
    </source>
</evidence>
<dbReference type="PROSITE" id="PS50048">
    <property type="entry name" value="ZN2_CY6_FUNGAL_2"/>
    <property type="match status" value="1"/>
</dbReference>
<dbReference type="GO" id="GO:0000122">
    <property type="term" value="P:negative regulation of transcription by RNA polymerase II"/>
    <property type="evidence" value="ECO:0007669"/>
    <property type="project" value="EnsemblFungi"/>
</dbReference>
<dbReference type="GO" id="GO:0000978">
    <property type="term" value="F:RNA polymerase II cis-regulatory region sequence-specific DNA binding"/>
    <property type="evidence" value="ECO:0007669"/>
    <property type="project" value="EnsemblFungi"/>
</dbReference>
<organism evidence="10 11">
    <name type="scientific">Neolecta irregularis (strain DAH-3)</name>
    <dbReference type="NCBI Taxonomy" id="1198029"/>
    <lineage>
        <taxon>Eukaryota</taxon>
        <taxon>Fungi</taxon>
        <taxon>Dikarya</taxon>
        <taxon>Ascomycota</taxon>
        <taxon>Taphrinomycotina</taxon>
        <taxon>Neolectales</taxon>
        <taxon>Neolectaceae</taxon>
        <taxon>Neolecta</taxon>
    </lineage>
</organism>
<keyword evidence="2" id="KW-0479">Metal-binding</keyword>
<reference evidence="10 11" key="1">
    <citation type="submission" date="2016-04" db="EMBL/GenBank/DDBJ databases">
        <title>Evolutionary innovation and constraint leading to complex multicellularity in the Ascomycota.</title>
        <authorList>
            <person name="Cisse O."/>
            <person name="Nguyen A."/>
            <person name="Hewitt D.A."/>
            <person name="Jedd G."/>
            <person name="Stajich J.E."/>
        </authorList>
    </citation>
    <scope>NUCLEOTIDE SEQUENCE [LARGE SCALE GENOMIC DNA]</scope>
    <source>
        <strain evidence="10 11">DAH-3</strain>
    </source>
</reference>
<comment type="caution">
    <text evidence="10">The sequence shown here is derived from an EMBL/GenBank/DDBJ whole genome shotgun (WGS) entry which is preliminary data.</text>
</comment>
<dbReference type="GO" id="GO:0071466">
    <property type="term" value="P:cellular response to xenobiotic stimulus"/>
    <property type="evidence" value="ECO:0007669"/>
    <property type="project" value="EnsemblFungi"/>
</dbReference>
<dbReference type="CDD" id="cd00067">
    <property type="entry name" value="GAL4"/>
    <property type="match status" value="1"/>
</dbReference>
<dbReference type="Proteomes" id="UP000186594">
    <property type="component" value="Unassembled WGS sequence"/>
</dbReference>
<keyword evidence="11" id="KW-1185">Reference proteome</keyword>
<evidence type="ECO:0000256" key="5">
    <source>
        <dbReference type="ARBA" id="ARBA00023125"/>
    </source>
</evidence>
<dbReference type="PANTHER" id="PTHR31986">
    <property type="entry name" value="REGULATOR OF DRUG SENSITIVITY 2"/>
    <property type="match status" value="1"/>
</dbReference>
<keyword evidence="7" id="KW-0539">Nucleus</keyword>
<dbReference type="SMART" id="SM00066">
    <property type="entry name" value="GAL4"/>
    <property type="match status" value="1"/>
</dbReference>
<dbReference type="Pfam" id="PF24990">
    <property type="entry name" value="PAS_13"/>
    <property type="match status" value="1"/>
</dbReference>
<dbReference type="AlphaFoldDB" id="A0A1U7LQH9"/>
<keyword evidence="3" id="KW-0862">Zinc</keyword>
<evidence type="ECO:0000256" key="3">
    <source>
        <dbReference type="ARBA" id="ARBA00022833"/>
    </source>
</evidence>
<dbReference type="GO" id="GO:0005634">
    <property type="term" value="C:nucleus"/>
    <property type="evidence" value="ECO:0007669"/>
    <property type="project" value="UniProtKB-SubCell"/>
</dbReference>
<proteinExistence type="predicted"/>
<evidence type="ECO:0000259" key="9">
    <source>
        <dbReference type="PROSITE" id="PS50048"/>
    </source>
</evidence>
<evidence type="ECO:0000313" key="11">
    <source>
        <dbReference type="Proteomes" id="UP000186594"/>
    </source>
</evidence>
<evidence type="ECO:0000256" key="7">
    <source>
        <dbReference type="ARBA" id="ARBA00023242"/>
    </source>
</evidence>
<dbReference type="PROSITE" id="PS00463">
    <property type="entry name" value="ZN2_CY6_FUNGAL_1"/>
    <property type="match status" value="1"/>
</dbReference>
<feature type="region of interest" description="Disordered" evidence="8">
    <location>
        <begin position="1"/>
        <end position="49"/>
    </location>
</feature>
<dbReference type="SUPFAM" id="SSF57701">
    <property type="entry name" value="Zn2/Cys6 DNA-binding domain"/>
    <property type="match status" value="1"/>
</dbReference>
<keyword evidence="4" id="KW-0805">Transcription regulation</keyword>
<dbReference type="GO" id="GO:0008270">
    <property type="term" value="F:zinc ion binding"/>
    <property type="evidence" value="ECO:0007669"/>
    <property type="project" value="InterPro"/>
</dbReference>
<dbReference type="GO" id="GO:0045722">
    <property type="term" value="P:positive regulation of gluconeogenesis"/>
    <property type="evidence" value="ECO:0007669"/>
    <property type="project" value="EnsemblFungi"/>
</dbReference>
<name>A0A1U7LQH9_NEOID</name>
<comment type="subcellular location">
    <subcellularLocation>
        <location evidence="1">Nucleus</location>
    </subcellularLocation>
</comment>
<dbReference type="InterPro" id="IPR001138">
    <property type="entry name" value="Zn2Cys6_DnaBD"/>
</dbReference>
<evidence type="ECO:0000313" key="10">
    <source>
        <dbReference type="EMBL" id="OLL24802.1"/>
    </source>
</evidence>
<dbReference type="Gene3D" id="4.10.240.10">
    <property type="entry name" value="Zn(2)-C6 fungal-type DNA-binding domain"/>
    <property type="match status" value="1"/>
</dbReference>
<dbReference type="EMBL" id="LXFE01000616">
    <property type="protein sequence ID" value="OLL24802.1"/>
    <property type="molecule type" value="Genomic_DNA"/>
</dbReference>
<gene>
    <name evidence="10" type="ORF">NEOLI_003468</name>
</gene>
<keyword evidence="5" id="KW-0238">DNA-binding</keyword>
<accession>A0A1U7LQH9</accession>
<feature type="compositionally biased region" description="Polar residues" evidence="8">
    <location>
        <begin position="7"/>
        <end position="31"/>
    </location>
</feature>
<dbReference type="InterPro" id="IPR053045">
    <property type="entry name" value="Zinc_cluster_trans_reg"/>
</dbReference>
<sequence>MDPQLQHPESYNVPDSNTNYYQQPSSRNQLPESLRPHIQDKKKQSRSKRRKVAKACIYCRRSHMTCDEVRPCSRCVRRNIGHLCCDEPRDSKAPAQNWHSLPDLPEAPVPIPGHDTTLIPQTMVPQPNIGLQALADMSTNNALLDAFDPLLAQSFLFQHHQYPFPPQPSEGTQNLHEFYGWTEDPFVAQYQLPNGTSSASDHTTNNATLTGTIGETAREKFFLTAADPTNDQTPEERLKQVINAKLEAGLLKPFNYVKGYQRLNLFMETHLSPVARTRIIKHIATFRPKFRKIAQGLTDVDLILVEEDFERLLLDYDRIFTSIGIPACLWRRTGEIYRGNKEFAALLDVPLDDLRDGRLAISEIMAEDSTVNYWEKYGNIAFDQGQKAVLTSCALRNPISGKNINCCFSFTIRRDRYGMFTKLYYRELYSHDCLIYTILSLKLPYRTAKSGV</sequence>
<dbReference type="OrthoDB" id="65716at2759"/>
<dbReference type="GO" id="GO:0001228">
    <property type="term" value="F:DNA-binding transcription activator activity, RNA polymerase II-specific"/>
    <property type="evidence" value="ECO:0007669"/>
    <property type="project" value="EnsemblFungi"/>
</dbReference>
<dbReference type="OMA" id="TRCVKRN"/>
<dbReference type="PANTHER" id="PTHR31986:SF7">
    <property type="entry name" value="REGULATOR OF DRUG SENSITIVITY 2"/>
    <property type="match status" value="1"/>
</dbReference>
<evidence type="ECO:0000256" key="6">
    <source>
        <dbReference type="ARBA" id="ARBA00023163"/>
    </source>
</evidence>
<evidence type="ECO:0000256" key="1">
    <source>
        <dbReference type="ARBA" id="ARBA00004123"/>
    </source>
</evidence>
<feature type="domain" description="Zn(2)-C6 fungal-type" evidence="9">
    <location>
        <begin position="55"/>
        <end position="84"/>
    </location>
</feature>
<evidence type="ECO:0000256" key="2">
    <source>
        <dbReference type="ARBA" id="ARBA00022723"/>
    </source>
</evidence>
<dbReference type="InterPro" id="IPR036864">
    <property type="entry name" value="Zn2-C6_fun-type_DNA-bd_sf"/>
</dbReference>
<evidence type="ECO:0000256" key="8">
    <source>
        <dbReference type="SAM" id="MobiDB-lite"/>
    </source>
</evidence>
<dbReference type="InterPro" id="IPR056751">
    <property type="entry name" value="PAS_13"/>
</dbReference>
<keyword evidence="6" id="KW-0804">Transcription</keyword>